<reference evidence="3 4" key="1">
    <citation type="submission" date="2015-11" db="EMBL/GenBank/DDBJ databases">
        <title>Genomic analysis of 38 Legionella species identifies large and diverse effector repertoires.</title>
        <authorList>
            <person name="Burstein D."/>
            <person name="Amaro F."/>
            <person name="Zusman T."/>
            <person name="Lifshitz Z."/>
            <person name="Cohen O."/>
            <person name="Gilbert J.A."/>
            <person name="Pupko T."/>
            <person name="Shuman H.A."/>
            <person name="Segal G."/>
        </authorList>
    </citation>
    <scope>NUCLEOTIDE SEQUENCE [LARGE SCALE GENOMIC DNA]</scope>
    <source>
        <strain evidence="3 4">ATCC 49505</strain>
    </source>
</reference>
<evidence type="ECO:0008006" key="5">
    <source>
        <dbReference type="Google" id="ProtNLM"/>
    </source>
</evidence>
<evidence type="ECO:0000313" key="3">
    <source>
        <dbReference type="EMBL" id="KTD20745.1"/>
    </source>
</evidence>
<protein>
    <recommendedName>
        <fullName evidence="5">Transmembrane protein</fullName>
    </recommendedName>
</protein>
<keyword evidence="2" id="KW-0812">Transmembrane</keyword>
<feature type="transmembrane region" description="Helical" evidence="2">
    <location>
        <begin position="35"/>
        <end position="52"/>
    </location>
</feature>
<keyword evidence="4" id="KW-1185">Reference proteome</keyword>
<dbReference type="Proteomes" id="UP000054997">
    <property type="component" value="Unassembled WGS sequence"/>
</dbReference>
<gene>
    <name evidence="3" type="ORF">Llon_1631</name>
</gene>
<proteinExistence type="predicted"/>
<evidence type="ECO:0000256" key="2">
    <source>
        <dbReference type="SAM" id="Phobius"/>
    </source>
</evidence>
<feature type="region of interest" description="Disordered" evidence="1">
    <location>
        <begin position="164"/>
        <end position="184"/>
    </location>
</feature>
<feature type="transmembrane region" description="Helical" evidence="2">
    <location>
        <begin position="12"/>
        <end position="29"/>
    </location>
</feature>
<dbReference type="PATRIC" id="fig|45068.5.peg.1767"/>
<evidence type="ECO:0000256" key="1">
    <source>
        <dbReference type="SAM" id="MobiDB-lite"/>
    </source>
</evidence>
<comment type="caution">
    <text evidence="3">The sequence shown here is derived from an EMBL/GenBank/DDBJ whole genome shotgun (WGS) entry which is preliminary data.</text>
</comment>
<accession>A0A0W0VLU3</accession>
<dbReference type="AlphaFoldDB" id="A0A0W0VLU3"/>
<dbReference type="EMBL" id="LNYK01000019">
    <property type="protein sequence ID" value="KTD20745.1"/>
    <property type="molecule type" value="Genomic_DNA"/>
</dbReference>
<feature type="compositionally biased region" description="Low complexity" evidence="1">
    <location>
        <begin position="164"/>
        <end position="177"/>
    </location>
</feature>
<feature type="transmembrane region" description="Helical" evidence="2">
    <location>
        <begin position="97"/>
        <end position="120"/>
    </location>
</feature>
<feature type="transmembrane region" description="Helical" evidence="2">
    <location>
        <begin position="73"/>
        <end position="91"/>
    </location>
</feature>
<keyword evidence="2" id="KW-0472">Membrane</keyword>
<dbReference type="STRING" id="45068.Llon_1631"/>
<sequence>MKVTNMKSAASILLKIIFLPLGLLASLALVAVLTALLVLLSPILILCLSFMAGKWLTDKICSWFNLGADNMNIGLYLVMQGLLSLASLPFVAVGGPIIGGALALIIIPVVTTVLAFHIAFSSANRIIEWLFPDGSAIKNQNSAERLSFLEESYRHLQQRFSLSSRSSQELTSSTSSLMEDETSQDNIEVITPSKFEVDLSDNLGHRGSPKI</sequence>
<evidence type="ECO:0000313" key="4">
    <source>
        <dbReference type="Proteomes" id="UP000054997"/>
    </source>
</evidence>
<name>A0A0W0VLU3_9GAMM</name>
<keyword evidence="2" id="KW-1133">Transmembrane helix</keyword>
<organism evidence="3 4">
    <name type="scientific">Legionella londiniensis</name>
    <dbReference type="NCBI Taxonomy" id="45068"/>
    <lineage>
        <taxon>Bacteria</taxon>
        <taxon>Pseudomonadati</taxon>
        <taxon>Pseudomonadota</taxon>
        <taxon>Gammaproteobacteria</taxon>
        <taxon>Legionellales</taxon>
        <taxon>Legionellaceae</taxon>
        <taxon>Legionella</taxon>
    </lineage>
</organism>